<feature type="compositionally biased region" description="Low complexity" evidence="1">
    <location>
        <begin position="245"/>
        <end position="258"/>
    </location>
</feature>
<feature type="compositionally biased region" description="Low complexity" evidence="1">
    <location>
        <begin position="89"/>
        <end position="105"/>
    </location>
</feature>
<dbReference type="InterPro" id="IPR000626">
    <property type="entry name" value="Ubiquitin-like_dom"/>
</dbReference>
<dbReference type="CDD" id="cd14324">
    <property type="entry name" value="UBA_Dsk2p_like"/>
    <property type="match status" value="1"/>
</dbReference>
<reference evidence="4" key="1">
    <citation type="journal article" date="2023" name="Mol. Phylogenet. Evol.">
        <title>Genome-scale phylogeny and comparative genomics of the fungal order Sordariales.</title>
        <authorList>
            <person name="Hensen N."/>
            <person name="Bonometti L."/>
            <person name="Westerberg I."/>
            <person name="Brannstrom I.O."/>
            <person name="Guillou S."/>
            <person name="Cros-Aarteil S."/>
            <person name="Calhoun S."/>
            <person name="Haridas S."/>
            <person name="Kuo A."/>
            <person name="Mondo S."/>
            <person name="Pangilinan J."/>
            <person name="Riley R."/>
            <person name="LaButti K."/>
            <person name="Andreopoulos B."/>
            <person name="Lipzen A."/>
            <person name="Chen C."/>
            <person name="Yan M."/>
            <person name="Daum C."/>
            <person name="Ng V."/>
            <person name="Clum A."/>
            <person name="Steindorff A."/>
            <person name="Ohm R.A."/>
            <person name="Martin F."/>
            <person name="Silar P."/>
            <person name="Natvig D.O."/>
            <person name="Lalanne C."/>
            <person name="Gautier V."/>
            <person name="Ament-Velasquez S.L."/>
            <person name="Kruys A."/>
            <person name="Hutchinson M.I."/>
            <person name="Powell A.J."/>
            <person name="Barry K."/>
            <person name="Miller A.N."/>
            <person name="Grigoriev I.V."/>
            <person name="Debuchy R."/>
            <person name="Gladieux P."/>
            <person name="Hiltunen Thoren M."/>
            <person name="Johannesson H."/>
        </authorList>
    </citation>
    <scope>NUCLEOTIDE SEQUENCE</scope>
    <source>
        <strain evidence="4">FGSC 1904</strain>
    </source>
</reference>
<dbReference type="PANTHER" id="PTHR10677">
    <property type="entry name" value="UBIQUILIN"/>
    <property type="match status" value="1"/>
</dbReference>
<evidence type="ECO:0000259" key="3">
    <source>
        <dbReference type="PROSITE" id="PS50053"/>
    </source>
</evidence>
<dbReference type="InterPro" id="IPR015496">
    <property type="entry name" value="Ubiquilin"/>
</dbReference>
<dbReference type="SMART" id="SM00727">
    <property type="entry name" value="STI1"/>
    <property type="match status" value="2"/>
</dbReference>
<reference evidence="4" key="2">
    <citation type="submission" date="2023-07" db="EMBL/GenBank/DDBJ databases">
        <authorList>
            <consortium name="Lawrence Berkeley National Laboratory"/>
            <person name="Haridas S."/>
            <person name="Hensen N."/>
            <person name="Bonometti L."/>
            <person name="Westerberg I."/>
            <person name="Brannstrom I.O."/>
            <person name="Guillou S."/>
            <person name="Cros-Aarteil S."/>
            <person name="Calhoun S."/>
            <person name="Kuo A."/>
            <person name="Mondo S."/>
            <person name="Pangilinan J."/>
            <person name="Riley R."/>
            <person name="LaButti K."/>
            <person name="Andreopoulos B."/>
            <person name="Lipzen A."/>
            <person name="Chen C."/>
            <person name="Yanf M."/>
            <person name="Daum C."/>
            <person name="Ng V."/>
            <person name="Clum A."/>
            <person name="Steindorff A."/>
            <person name="Ohm R."/>
            <person name="Martin F."/>
            <person name="Silar P."/>
            <person name="Natvig D."/>
            <person name="Lalanne C."/>
            <person name="Gautier V."/>
            <person name="Ament-velasquez S.L."/>
            <person name="Kruys A."/>
            <person name="Hutchinson M.I."/>
            <person name="Powell A.J."/>
            <person name="Barry K."/>
            <person name="Miller A.N."/>
            <person name="Grigoriev I.V."/>
            <person name="Debuchy R."/>
            <person name="Gladieux P."/>
            <person name="Thoren M.H."/>
            <person name="Johannesson H."/>
        </authorList>
    </citation>
    <scope>NUCLEOTIDE SEQUENCE</scope>
    <source>
        <strain evidence="4">FGSC 1904</strain>
    </source>
</reference>
<feature type="domain" description="Ubiquitin-like" evidence="3">
    <location>
        <begin position="13"/>
        <end position="90"/>
    </location>
</feature>
<accession>A0AAE0P924</accession>
<dbReference type="PANTHER" id="PTHR10677:SF3">
    <property type="entry name" value="FI07626P-RELATED"/>
    <property type="match status" value="1"/>
</dbReference>
<evidence type="ECO:0008006" key="6">
    <source>
        <dbReference type="Google" id="ProtNLM"/>
    </source>
</evidence>
<dbReference type="Gene3D" id="1.10.8.10">
    <property type="entry name" value="DNA helicase RuvA subunit, C-terminal domain"/>
    <property type="match status" value="1"/>
</dbReference>
<dbReference type="Pfam" id="PF00240">
    <property type="entry name" value="ubiquitin"/>
    <property type="match status" value="1"/>
</dbReference>
<evidence type="ECO:0000259" key="2">
    <source>
        <dbReference type="PROSITE" id="PS50030"/>
    </source>
</evidence>
<feature type="compositionally biased region" description="Gly residues" evidence="1">
    <location>
        <begin position="398"/>
        <end position="407"/>
    </location>
</feature>
<comment type="caution">
    <text evidence="4">The sequence shown here is derived from an EMBL/GenBank/DDBJ whole genome shotgun (WGS) entry which is preliminary data.</text>
</comment>
<evidence type="ECO:0000313" key="5">
    <source>
        <dbReference type="Proteomes" id="UP001281003"/>
    </source>
</evidence>
<dbReference type="Gene3D" id="3.10.20.90">
    <property type="entry name" value="Phosphatidylinositol 3-kinase Catalytic Subunit, Chain A, domain 1"/>
    <property type="match status" value="1"/>
</dbReference>
<gene>
    <name evidence="4" type="ORF">B0T20DRAFT_471759</name>
</gene>
<dbReference type="GO" id="GO:0005829">
    <property type="term" value="C:cytosol"/>
    <property type="evidence" value="ECO:0007669"/>
    <property type="project" value="TreeGrafter"/>
</dbReference>
<organism evidence="4 5">
    <name type="scientific">Sordaria brevicollis</name>
    <dbReference type="NCBI Taxonomy" id="83679"/>
    <lineage>
        <taxon>Eukaryota</taxon>
        <taxon>Fungi</taxon>
        <taxon>Dikarya</taxon>
        <taxon>Ascomycota</taxon>
        <taxon>Pezizomycotina</taxon>
        <taxon>Sordariomycetes</taxon>
        <taxon>Sordariomycetidae</taxon>
        <taxon>Sordariales</taxon>
        <taxon>Sordariaceae</taxon>
        <taxon>Sordaria</taxon>
    </lineage>
</organism>
<dbReference type="Proteomes" id="UP001281003">
    <property type="component" value="Unassembled WGS sequence"/>
</dbReference>
<dbReference type="EMBL" id="JAUTDP010000010">
    <property type="protein sequence ID" value="KAK3395621.1"/>
    <property type="molecule type" value="Genomic_DNA"/>
</dbReference>
<dbReference type="SUPFAM" id="SSF54236">
    <property type="entry name" value="Ubiquitin-like"/>
    <property type="match status" value="1"/>
</dbReference>
<feature type="compositionally biased region" description="Low complexity" evidence="1">
    <location>
        <begin position="280"/>
        <end position="312"/>
    </location>
</feature>
<keyword evidence="5" id="KW-1185">Reference proteome</keyword>
<feature type="domain" description="UBA" evidence="2">
    <location>
        <begin position="416"/>
        <end position="460"/>
    </location>
</feature>
<feature type="region of interest" description="Disordered" evidence="1">
    <location>
        <begin position="280"/>
        <end position="356"/>
    </location>
</feature>
<dbReference type="InterPro" id="IPR009060">
    <property type="entry name" value="UBA-like_sf"/>
</dbReference>
<dbReference type="InterPro" id="IPR029071">
    <property type="entry name" value="Ubiquitin-like_domsf"/>
</dbReference>
<evidence type="ECO:0000256" key="1">
    <source>
        <dbReference type="SAM" id="MobiDB-lite"/>
    </source>
</evidence>
<feature type="compositionally biased region" description="Gly residues" evidence="1">
    <location>
        <begin position="334"/>
        <end position="345"/>
    </location>
</feature>
<sequence length="461" mass="46813">MAEASNTASDGQLTFKVKCAGDKLHTVTIAESATVLQLKTLLAGEEYENVAPEQQRLIYSGKVMKDDEVLSFYKIKHMNTVHMVKRPASAATASSGSTSTPAQPAIPRNMAAGTPSDNLLAGLTGARFAGQVPLPSRDLFGPDGGMGAPQTEEELADLLSNPNVAQAMNEAFNNPAVIDMMINSNPMFANMPREQARALITSPMMREMMTNPESIRMAARMRRMMGGDGASAFPAPGVTDNTPSAATGAGNNNTNANAQNPFGMLSPFGAPPAGNPFAALFGNPAGASPTPASGASTEGARSGDATSPPAGSAAGGATAGSGQQANPLASLFGALGGAGQPGQGGAANPFGLPPISPEALQQMMQALGGGGAGQGGAANPFGLPPIPPEALQQMMQAFGGGGLGGGSPAAPPDNRPPEERYAEQLRQLNDMGFFDFDRNVAALRRSGGSVQGAIEHLLNGS</sequence>
<dbReference type="CDD" id="cd16106">
    <property type="entry name" value="Ubl_Dsk2p_like"/>
    <property type="match status" value="1"/>
</dbReference>
<feature type="region of interest" description="Disordered" evidence="1">
    <location>
        <begin position="89"/>
        <end position="113"/>
    </location>
</feature>
<dbReference type="InterPro" id="IPR006636">
    <property type="entry name" value="STI1_HS-bd"/>
</dbReference>
<dbReference type="InterPro" id="IPR015940">
    <property type="entry name" value="UBA"/>
</dbReference>
<dbReference type="Pfam" id="PF00627">
    <property type="entry name" value="UBA"/>
    <property type="match status" value="1"/>
</dbReference>
<dbReference type="SUPFAM" id="SSF46934">
    <property type="entry name" value="UBA-like"/>
    <property type="match status" value="1"/>
</dbReference>
<dbReference type="SMART" id="SM00213">
    <property type="entry name" value="UBQ"/>
    <property type="match status" value="1"/>
</dbReference>
<dbReference type="AlphaFoldDB" id="A0AAE0P924"/>
<feature type="compositionally biased region" description="Low complexity" evidence="1">
    <location>
        <begin position="320"/>
        <end position="333"/>
    </location>
</feature>
<dbReference type="PROSITE" id="PS50030">
    <property type="entry name" value="UBA"/>
    <property type="match status" value="1"/>
</dbReference>
<protein>
    <recommendedName>
        <fullName evidence="6">Deubiquitination-protection protein dph1</fullName>
    </recommendedName>
</protein>
<feature type="region of interest" description="Disordered" evidence="1">
    <location>
        <begin position="232"/>
        <end position="267"/>
    </location>
</feature>
<dbReference type="FunFam" id="1.10.8.10:FF:000024">
    <property type="entry name" value="Ubiquitin domain-containing protein DSK2"/>
    <property type="match status" value="1"/>
</dbReference>
<name>A0AAE0P924_SORBR</name>
<dbReference type="SMART" id="SM00165">
    <property type="entry name" value="UBA"/>
    <property type="match status" value="1"/>
</dbReference>
<evidence type="ECO:0000313" key="4">
    <source>
        <dbReference type="EMBL" id="KAK3395621.1"/>
    </source>
</evidence>
<feature type="region of interest" description="Disordered" evidence="1">
    <location>
        <begin position="397"/>
        <end position="417"/>
    </location>
</feature>
<dbReference type="PROSITE" id="PS50053">
    <property type="entry name" value="UBIQUITIN_2"/>
    <property type="match status" value="1"/>
</dbReference>
<dbReference type="GO" id="GO:0031593">
    <property type="term" value="F:polyubiquitin modification-dependent protein binding"/>
    <property type="evidence" value="ECO:0007669"/>
    <property type="project" value="TreeGrafter"/>
</dbReference>
<proteinExistence type="predicted"/>
<dbReference type="GO" id="GO:0006511">
    <property type="term" value="P:ubiquitin-dependent protein catabolic process"/>
    <property type="evidence" value="ECO:0007669"/>
    <property type="project" value="TreeGrafter"/>
</dbReference>